<organism evidence="8">
    <name type="scientific">Aureococcus anophagefferens</name>
    <name type="common">Harmful bloom alga</name>
    <dbReference type="NCBI Taxonomy" id="44056"/>
    <lineage>
        <taxon>Eukaryota</taxon>
        <taxon>Sar</taxon>
        <taxon>Stramenopiles</taxon>
        <taxon>Ochrophyta</taxon>
        <taxon>Pelagophyceae</taxon>
        <taxon>Pelagomonadales</taxon>
        <taxon>Pelagomonadaceae</taxon>
        <taxon>Aureococcus</taxon>
    </lineage>
</organism>
<dbReference type="OrthoDB" id="420380at2759"/>
<evidence type="ECO:0000313" key="8">
    <source>
        <dbReference type="Proteomes" id="UP000002729"/>
    </source>
</evidence>
<name>F0Y0D9_AURAN</name>
<dbReference type="InterPro" id="IPR037140">
    <property type="entry name" value="VHL_beta_dom_sf"/>
</dbReference>
<dbReference type="GO" id="GO:0004656">
    <property type="term" value="F:procollagen-proline 4-dioxygenase activity"/>
    <property type="evidence" value="ECO:0007669"/>
    <property type="project" value="TreeGrafter"/>
</dbReference>
<dbReference type="KEGG" id="aaf:AURANDRAFT_52419"/>
<dbReference type="GO" id="GO:0005783">
    <property type="term" value="C:endoplasmic reticulum"/>
    <property type="evidence" value="ECO:0007669"/>
    <property type="project" value="TreeGrafter"/>
</dbReference>
<evidence type="ECO:0000256" key="5">
    <source>
        <dbReference type="ARBA" id="ARBA00023004"/>
    </source>
</evidence>
<evidence type="ECO:0000259" key="6">
    <source>
        <dbReference type="PROSITE" id="PS51471"/>
    </source>
</evidence>
<gene>
    <name evidence="7" type="ORF">AURANDRAFT_52419</name>
</gene>
<dbReference type="InParanoid" id="F0Y0D9"/>
<dbReference type="GeneID" id="20222190"/>
<dbReference type="PROSITE" id="PS51471">
    <property type="entry name" value="FE2OG_OXY"/>
    <property type="match status" value="1"/>
</dbReference>
<protein>
    <recommendedName>
        <fullName evidence="6">Fe2OG dioxygenase domain-containing protein</fullName>
    </recommendedName>
</protein>
<keyword evidence="4" id="KW-0560">Oxidoreductase</keyword>
<keyword evidence="8" id="KW-1185">Reference proteome</keyword>
<dbReference type="Gene3D" id="2.60.120.620">
    <property type="entry name" value="q2cbj1_9rhob like domain"/>
    <property type="match status" value="1"/>
</dbReference>
<keyword evidence="5" id="KW-0408">Iron</keyword>
<evidence type="ECO:0000256" key="4">
    <source>
        <dbReference type="ARBA" id="ARBA00023002"/>
    </source>
</evidence>
<evidence type="ECO:0000313" key="7">
    <source>
        <dbReference type="EMBL" id="EGB11765.1"/>
    </source>
</evidence>
<dbReference type="InterPro" id="IPR044862">
    <property type="entry name" value="Pro_4_hyd_alph_FE2OG_OXY"/>
</dbReference>
<dbReference type="RefSeq" id="XP_009034101.1">
    <property type="nucleotide sequence ID" value="XM_009035853.1"/>
</dbReference>
<dbReference type="InterPro" id="IPR005123">
    <property type="entry name" value="Oxoglu/Fe-dep_dioxygenase_dom"/>
</dbReference>
<dbReference type="EMBL" id="GL833122">
    <property type="protein sequence ID" value="EGB11765.1"/>
    <property type="molecule type" value="Genomic_DNA"/>
</dbReference>
<comment type="cofactor">
    <cofactor evidence="1">
        <name>L-ascorbate</name>
        <dbReference type="ChEBI" id="CHEBI:38290"/>
    </cofactor>
</comment>
<accession>F0Y0D9</accession>
<reference evidence="7 8" key="1">
    <citation type="journal article" date="2011" name="Proc. Natl. Acad. Sci. U.S.A.">
        <title>Niche of harmful alga Aureococcus anophagefferens revealed through ecogenomics.</title>
        <authorList>
            <person name="Gobler C.J."/>
            <person name="Berry D.L."/>
            <person name="Dyhrman S.T."/>
            <person name="Wilhelm S.W."/>
            <person name="Salamov A."/>
            <person name="Lobanov A.V."/>
            <person name="Zhang Y."/>
            <person name="Collier J.L."/>
            <person name="Wurch L.L."/>
            <person name="Kustka A.B."/>
            <person name="Dill B.D."/>
            <person name="Shah M."/>
            <person name="VerBerkmoes N.C."/>
            <person name="Kuo A."/>
            <person name="Terry A."/>
            <person name="Pangilinan J."/>
            <person name="Lindquist E.A."/>
            <person name="Lucas S."/>
            <person name="Paulsen I.T."/>
            <person name="Hattenrath-Lehmann T.K."/>
            <person name="Talmage S.C."/>
            <person name="Walker E.A."/>
            <person name="Koch F."/>
            <person name="Burson A.M."/>
            <person name="Marcoval M.A."/>
            <person name="Tang Y.Z."/>
            <person name="Lecleir G.R."/>
            <person name="Coyne K.J."/>
            <person name="Berg G.M."/>
            <person name="Bertrand E.M."/>
            <person name="Saito M.A."/>
            <person name="Gladyshev V.N."/>
            <person name="Grigoriev I.V."/>
        </authorList>
    </citation>
    <scope>NUCLEOTIDE SEQUENCE [LARGE SCALE GENOMIC DNA]</scope>
    <source>
        <strain evidence="8">CCMP 1984</strain>
    </source>
</reference>
<dbReference type="InterPro" id="IPR045054">
    <property type="entry name" value="P4HA-like"/>
</dbReference>
<dbReference type="GO" id="GO:0031418">
    <property type="term" value="F:L-ascorbic acid binding"/>
    <property type="evidence" value="ECO:0007669"/>
    <property type="project" value="InterPro"/>
</dbReference>
<dbReference type="eggNOG" id="KOG1591">
    <property type="taxonomic scope" value="Eukaryota"/>
</dbReference>
<dbReference type="SMART" id="SM00702">
    <property type="entry name" value="P4Hc"/>
    <property type="match status" value="1"/>
</dbReference>
<sequence>MGSALVGPPVHPCEFADFDSFLRTSCLDARKTTLGRIDLAGDHTGPALVAAEYSDCEPAHGARAFDAEGNRLNTMADLLALARKGRGVVGYPAKVSGDADATWDAKAAADVWLVPSGVHFVWPTVRTGHATVTDLADAETGVDAGHRSVVTTLSMRPQVFRISQFMMGHETEKLIERNKPRIKPSEVGLVGRSGDKTRTSTNAWDTASPVARDVIGRAFRLLKIDAHRKLEDGLQVLHYERPQWYKPHVDYFTSRNAGGGGASEDAFSNAIPTANNGTNRFATVFLYLNNAGSGGETVFPLSTTHEIYQGGRLTQAGTNRTPGFIRDADAAWVCDTKSEALRVTPRTGDSVLFYSQRGDASLDGYSLHGSCPMGDGEKWAANLWVWNRPRDAIDKAKAKAKAGIECVFTNKASSKVALYWDDGGDLAPQGDIPPGQGVTINTFPTHKFTAFLGDKDGARLGSWTMRQGLTKIDVGVGR</sequence>
<dbReference type="OMA" id="THATHAW"/>
<dbReference type="Proteomes" id="UP000002729">
    <property type="component" value="Unassembled WGS sequence"/>
</dbReference>
<dbReference type="PANTHER" id="PTHR10869:SF226">
    <property type="entry name" value="PROLYL 4-HYDROXYLASE ALPHA SUBUNIT DOMAIN-CONTAINING PROTEIN"/>
    <property type="match status" value="1"/>
</dbReference>
<evidence type="ECO:0000256" key="2">
    <source>
        <dbReference type="ARBA" id="ARBA00022723"/>
    </source>
</evidence>
<evidence type="ECO:0000256" key="3">
    <source>
        <dbReference type="ARBA" id="ARBA00022964"/>
    </source>
</evidence>
<dbReference type="GO" id="GO:0005506">
    <property type="term" value="F:iron ion binding"/>
    <property type="evidence" value="ECO:0007669"/>
    <property type="project" value="InterPro"/>
</dbReference>
<dbReference type="PANTHER" id="PTHR10869">
    <property type="entry name" value="PROLYL 4-HYDROXYLASE ALPHA SUBUNIT"/>
    <property type="match status" value="1"/>
</dbReference>
<proteinExistence type="predicted"/>
<feature type="domain" description="Fe2OG dioxygenase" evidence="6">
    <location>
        <begin position="230"/>
        <end position="389"/>
    </location>
</feature>
<dbReference type="Pfam" id="PF13640">
    <property type="entry name" value="2OG-FeII_Oxy_3"/>
    <property type="match status" value="1"/>
</dbReference>
<dbReference type="Gene3D" id="2.60.40.780">
    <property type="entry name" value="von Hippel-Lindau disease tumour suppressor, beta domain"/>
    <property type="match status" value="1"/>
</dbReference>
<keyword evidence="2" id="KW-0479">Metal-binding</keyword>
<dbReference type="InterPro" id="IPR006620">
    <property type="entry name" value="Pro_4_hyd_alph"/>
</dbReference>
<evidence type="ECO:0000256" key="1">
    <source>
        <dbReference type="ARBA" id="ARBA00001961"/>
    </source>
</evidence>
<dbReference type="AlphaFoldDB" id="F0Y0D9"/>
<keyword evidence="3" id="KW-0223">Dioxygenase</keyword>